<dbReference type="Proteomes" id="UP000492821">
    <property type="component" value="Unassembled WGS sequence"/>
</dbReference>
<keyword evidence="1" id="KW-1185">Reference proteome</keyword>
<protein>
    <submittedName>
        <fullName evidence="2">Recep_L_domain domain-containing protein</fullName>
    </submittedName>
</protein>
<dbReference type="WBParaSite" id="Pan_g1304.t1">
    <property type="protein sequence ID" value="Pan_g1304.t1"/>
    <property type="gene ID" value="Pan_g1304"/>
</dbReference>
<reference evidence="2" key="2">
    <citation type="submission" date="2020-10" db="UniProtKB">
        <authorList>
            <consortium name="WormBaseParasite"/>
        </authorList>
    </citation>
    <scope>IDENTIFICATION</scope>
</reference>
<proteinExistence type="predicted"/>
<organism evidence="1 2">
    <name type="scientific">Panagrellus redivivus</name>
    <name type="common">Microworm</name>
    <dbReference type="NCBI Taxonomy" id="6233"/>
    <lineage>
        <taxon>Eukaryota</taxon>
        <taxon>Metazoa</taxon>
        <taxon>Ecdysozoa</taxon>
        <taxon>Nematoda</taxon>
        <taxon>Chromadorea</taxon>
        <taxon>Rhabditida</taxon>
        <taxon>Tylenchina</taxon>
        <taxon>Panagrolaimomorpha</taxon>
        <taxon>Panagrolaimoidea</taxon>
        <taxon>Panagrolaimidae</taxon>
        <taxon>Panagrellus</taxon>
    </lineage>
</organism>
<evidence type="ECO:0000313" key="1">
    <source>
        <dbReference type="Proteomes" id="UP000492821"/>
    </source>
</evidence>
<reference evidence="1" key="1">
    <citation type="journal article" date="2013" name="Genetics">
        <title>The draft genome and transcriptome of Panagrellus redivivus are shaped by the harsh demands of a free-living lifestyle.</title>
        <authorList>
            <person name="Srinivasan J."/>
            <person name="Dillman A.R."/>
            <person name="Macchietto M.G."/>
            <person name="Heikkinen L."/>
            <person name="Lakso M."/>
            <person name="Fracchia K.M."/>
            <person name="Antoshechkin I."/>
            <person name="Mortazavi A."/>
            <person name="Wong G."/>
            <person name="Sternberg P.W."/>
        </authorList>
    </citation>
    <scope>NUCLEOTIDE SEQUENCE [LARGE SCALE GENOMIC DNA]</scope>
    <source>
        <strain evidence="1">MT8872</strain>
    </source>
</reference>
<name>A0A7E4UUL3_PANRE</name>
<evidence type="ECO:0000313" key="2">
    <source>
        <dbReference type="WBParaSite" id="Pan_g1304.t1"/>
    </source>
</evidence>
<accession>A0A7E4UUL3</accession>
<dbReference type="AlphaFoldDB" id="A0A7E4UUL3"/>
<sequence length="311" mass="34747">MSTLMAKLRRRLNSPATDATRDLLDFGPGEVPSCDSGVPSVRTFDNICYLMYTDKQPSVCVRNVDDSLTPIEIYSPDDSVICTGHLVIDAVNLKDVNSYLLNHFVFKPDTLHIQNCDVSSSFFKRLSKKVELDSVTAVIIDAINPGIVNFKDLFTTMPCLTALKLENVCSSTWMADIQTFQGEIKLSKLIVSTLLRSDEAWNIDEVLAFLKAQQPGFRLDVRATNRSSSCLTPFTDALSQRLPSYRGVGCPADRHIVLRHQDENYTFYLTPIEAPTVPEPRKRRQSTSIAPTMGIDAKRTKYTMKNAVVIA</sequence>